<proteinExistence type="predicted"/>
<dbReference type="Proteomes" id="UP000663297">
    <property type="component" value="Chromosome 4"/>
</dbReference>
<reference evidence="2" key="1">
    <citation type="submission" date="2020-11" db="EMBL/GenBank/DDBJ databases">
        <title>The chromosome-scale genome resource for two endophytic Fusarium species: F. culmorum and F. pseudograminearum.</title>
        <authorList>
            <person name="Yuan Z."/>
        </authorList>
    </citation>
    <scope>NUCLEOTIDE SEQUENCE</scope>
    <source>
        <strain evidence="2">Class2-1B</strain>
    </source>
</reference>
<gene>
    <name evidence="2" type="ORF">HYE67_008145</name>
</gene>
<organism evidence="2 3">
    <name type="scientific">Fusarium culmorum</name>
    <dbReference type="NCBI Taxonomy" id="5516"/>
    <lineage>
        <taxon>Eukaryota</taxon>
        <taxon>Fungi</taxon>
        <taxon>Dikarya</taxon>
        <taxon>Ascomycota</taxon>
        <taxon>Pezizomycotina</taxon>
        <taxon>Sordariomycetes</taxon>
        <taxon>Hypocreomycetidae</taxon>
        <taxon>Hypocreales</taxon>
        <taxon>Nectriaceae</taxon>
        <taxon>Fusarium</taxon>
    </lineage>
</organism>
<protein>
    <recommendedName>
        <fullName evidence="4">Fungal N-terminal domain-containing protein</fullName>
    </recommendedName>
</protein>
<evidence type="ECO:0000313" key="2">
    <source>
        <dbReference type="EMBL" id="QPC65914.1"/>
    </source>
</evidence>
<evidence type="ECO:0000313" key="3">
    <source>
        <dbReference type="Proteomes" id="UP000663297"/>
    </source>
</evidence>
<feature type="region of interest" description="Disordered" evidence="1">
    <location>
        <begin position="407"/>
        <end position="430"/>
    </location>
</feature>
<dbReference type="PANTHER" id="PTHR38886">
    <property type="entry name" value="SESA DOMAIN-CONTAINING PROTEIN"/>
    <property type="match status" value="1"/>
</dbReference>
<accession>A0A7S8DCJ0</accession>
<sequence>MSFGYAVGDVIAVLGLFERIAIELRNYKDAPVHFQQLRAELDLVHSTLKHVLSLEPDSEDEIQTLEQIRAIVMHCSQPLQVMVNKMRSKESSLGHFRSTRSLGGIGERLHWSMIAQGDVDSVRKTIMSQMAAINILMSVQQLTRVKHLSLQSKRIVDDQSSIIEKHANAIVGHSSNILNMVSRTQVAINTLRVNAAIQADIQSKRANSINQHLTGIEKNMLHLTQKTDKVSAIVRRHAGFVTRHAKILYSHMQDLKALFTLLTKCSKEMLDAIGRNTRSLLEISGQLKQILKAIEAIPLHLTLDIVRLDDAHGESWALPLQACRTWDVQDDTWSSLIKPGFHIEQAMVVEVVRSLETCPDPKCLGKLAEEVLEYGRRKACTTCGRWLTTSRAQSSLVVLYEEQSSPTAIGESSEGSRNTKAKFGPRLPSMDVKDDPESFRRVKVVYPTEPVRNLEDALKQLDENPNLPEANAFVGLEMLRDAEETSIIEFAQKSIDSLKIAIESDSSNAEYCCAQYDDGTDAFERCDELIPGLHEVSSRLEAYQDYLHDSNEELFRNHLIQDPIETPLQTHYEMTDQAESENINFNSILDDGVQESEGSDEQIDHL</sequence>
<dbReference type="EMBL" id="CP064750">
    <property type="protein sequence ID" value="QPC65914.1"/>
    <property type="molecule type" value="Genomic_DNA"/>
</dbReference>
<dbReference type="PANTHER" id="PTHR38886:SF1">
    <property type="entry name" value="NACHT-NTPASE AND P-LOOP NTPASES N-TERMINAL DOMAIN-CONTAINING PROTEIN"/>
    <property type="match status" value="1"/>
</dbReference>
<evidence type="ECO:0000256" key="1">
    <source>
        <dbReference type="SAM" id="MobiDB-lite"/>
    </source>
</evidence>
<name>A0A7S8DCJ0_FUSCU</name>
<evidence type="ECO:0008006" key="4">
    <source>
        <dbReference type="Google" id="ProtNLM"/>
    </source>
</evidence>
<dbReference type="AlphaFoldDB" id="A0A7S8DCJ0"/>